<dbReference type="Proteomes" id="UP001054252">
    <property type="component" value="Unassembled WGS sequence"/>
</dbReference>
<accession>A0AAV5HY22</accession>
<evidence type="ECO:0000256" key="1">
    <source>
        <dbReference type="SAM" id="MobiDB-lite"/>
    </source>
</evidence>
<proteinExistence type="predicted"/>
<feature type="region of interest" description="Disordered" evidence="1">
    <location>
        <begin position="77"/>
        <end position="101"/>
    </location>
</feature>
<dbReference type="EMBL" id="BPVZ01000005">
    <property type="protein sequence ID" value="GKU92216.1"/>
    <property type="molecule type" value="Genomic_DNA"/>
</dbReference>
<gene>
    <name evidence="2" type="ORF">SLEP1_g5975</name>
</gene>
<dbReference type="AlphaFoldDB" id="A0AAV5HY22"/>
<sequence>MLLHKKGLILDLSNQWSQVTTGGLLEVLQDGLRESFIKTQDKRTKFQELHECVQSLSTTDALKLFYEDIMTKEALQQSGTSEGSVNVADSQVQSSDSNHLGNYSGELQSLLESSEIKVQLALEK</sequence>
<protein>
    <submittedName>
        <fullName evidence="2">Uncharacterized protein</fullName>
    </submittedName>
</protein>
<dbReference type="InterPro" id="IPR038881">
    <property type="entry name" value="Yae1-like"/>
</dbReference>
<name>A0AAV5HY22_9ROSI</name>
<evidence type="ECO:0000313" key="2">
    <source>
        <dbReference type="EMBL" id="GKU92216.1"/>
    </source>
</evidence>
<keyword evidence="3" id="KW-1185">Reference proteome</keyword>
<dbReference type="PANTHER" id="PTHR18829">
    <property type="entry name" value="PROTEIN YAE1 HOMOLOG"/>
    <property type="match status" value="1"/>
</dbReference>
<reference evidence="2 3" key="1">
    <citation type="journal article" date="2021" name="Commun. Biol.">
        <title>The genome of Shorea leprosula (Dipterocarpaceae) highlights the ecological relevance of drought in aseasonal tropical rainforests.</title>
        <authorList>
            <person name="Ng K.K.S."/>
            <person name="Kobayashi M.J."/>
            <person name="Fawcett J.A."/>
            <person name="Hatakeyama M."/>
            <person name="Paape T."/>
            <person name="Ng C.H."/>
            <person name="Ang C.C."/>
            <person name="Tnah L.H."/>
            <person name="Lee C.T."/>
            <person name="Nishiyama T."/>
            <person name="Sese J."/>
            <person name="O'Brien M.J."/>
            <person name="Copetti D."/>
            <person name="Mohd Noor M.I."/>
            <person name="Ong R.C."/>
            <person name="Putra M."/>
            <person name="Sireger I.Z."/>
            <person name="Indrioko S."/>
            <person name="Kosugi Y."/>
            <person name="Izuno A."/>
            <person name="Isagi Y."/>
            <person name="Lee S.L."/>
            <person name="Shimizu K.K."/>
        </authorList>
    </citation>
    <scope>NUCLEOTIDE SEQUENCE [LARGE SCALE GENOMIC DNA]</scope>
    <source>
        <strain evidence="2">214</strain>
    </source>
</reference>
<dbReference type="PANTHER" id="PTHR18829:SF0">
    <property type="entry name" value="PROTEIN YAE1 HOMOLOG"/>
    <property type="match status" value="1"/>
</dbReference>
<evidence type="ECO:0000313" key="3">
    <source>
        <dbReference type="Proteomes" id="UP001054252"/>
    </source>
</evidence>
<comment type="caution">
    <text evidence="2">The sequence shown here is derived from an EMBL/GenBank/DDBJ whole genome shotgun (WGS) entry which is preliminary data.</text>
</comment>
<organism evidence="2 3">
    <name type="scientific">Rubroshorea leprosula</name>
    <dbReference type="NCBI Taxonomy" id="152421"/>
    <lineage>
        <taxon>Eukaryota</taxon>
        <taxon>Viridiplantae</taxon>
        <taxon>Streptophyta</taxon>
        <taxon>Embryophyta</taxon>
        <taxon>Tracheophyta</taxon>
        <taxon>Spermatophyta</taxon>
        <taxon>Magnoliopsida</taxon>
        <taxon>eudicotyledons</taxon>
        <taxon>Gunneridae</taxon>
        <taxon>Pentapetalae</taxon>
        <taxon>rosids</taxon>
        <taxon>malvids</taxon>
        <taxon>Malvales</taxon>
        <taxon>Dipterocarpaceae</taxon>
        <taxon>Rubroshorea</taxon>
    </lineage>
</organism>